<dbReference type="eggNOG" id="COG2047">
    <property type="taxonomic scope" value="Bacteria"/>
</dbReference>
<dbReference type="AlphaFoldDB" id="C7M1A3"/>
<evidence type="ECO:0000313" key="2">
    <source>
        <dbReference type="Proteomes" id="UP000000771"/>
    </source>
</evidence>
<dbReference type="Gene3D" id="3.40.50.10900">
    <property type="entry name" value="PAC-like subunit"/>
    <property type="match status" value="1"/>
</dbReference>
<keyword evidence="2" id="KW-1185">Reference proteome</keyword>
<dbReference type="STRING" id="525909.Afer_1837"/>
<dbReference type="SUPFAM" id="SSF159659">
    <property type="entry name" value="Cgl1923-like"/>
    <property type="match status" value="1"/>
</dbReference>
<dbReference type="InterPro" id="IPR038389">
    <property type="entry name" value="PSMG2_sf"/>
</dbReference>
<sequence>MEFAWHRRVRQRRRPAALILALSGWTDAGEAASTAASTLERLAGLVPYAHVDPDELYDFTAVRPLVEIDERGVHGIQWGTLVLRGPARQRGPAIFSLAGPEPQLRWKALASQIAEVAQGLAIQHVVTLGALLAGTPHTRPVALVGFSTRPELARKLDLLPSHYEGPTGFLSVAQGVLQSSGVDVTSIWAEVPHYLAQFPAYPAALALAQATTTALDLDLDPTPELDLLIARTAAEIDQYVSDDPELVSYVGSLEHSYEIDQRTRRSAERISWEAQQYLRRFNAE</sequence>
<reference evidence="1 2" key="1">
    <citation type="journal article" date="2009" name="Stand. Genomic Sci.">
        <title>Complete genome sequence of Acidimicrobium ferrooxidans type strain (ICP).</title>
        <authorList>
            <person name="Clum A."/>
            <person name="Nolan M."/>
            <person name="Lang E."/>
            <person name="Glavina Del Rio T."/>
            <person name="Tice H."/>
            <person name="Copeland A."/>
            <person name="Cheng J.F."/>
            <person name="Lucas S."/>
            <person name="Chen F."/>
            <person name="Bruce D."/>
            <person name="Goodwin L."/>
            <person name="Pitluck S."/>
            <person name="Ivanova N."/>
            <person name="Mavrommatis K."/>
            <person name="Mikhailova N."/>
            <person name="Pati A."/>
            <person name="Chen A."/>
            <person name="Palaniappan K."/>
            <person name="Goker M."/>
            <person name="Spring S."/>
            <person name="Land M."/>
            <person name="Hauser L."/>
            <person name="Chang Y.J."/>
            <person name="Jeffries C.C."/>
            <person name="Chain P."/>
            <person name="Bristow J."/>
            <person name="Eisen J.A."/>
            <person name="Markowitz V."/>
            <person name="Hugenholtz P."/>
            <person name="Kyrpides N.C."/>
            <person name="Klenk H.P."/>
            <person name="Lapidus A."/>
        </authorList>
    </citation>
    <scope>NUCLEOTIDE SEQUENCE [LARGE SCALE GENOMIC DNA]</scope>
    <source>
        <strain evidence="2">DSM 10331 / JCM 15462 / NBRC 103882 / ICP</strain>
    </source>
</reference>
<dbReference type="InterPro" id="IPR019151">
    <property type="entry name" value="Proteasome_assmbl_chaperone_2"/>
</dbReference>
<dbReference type="Pfam" id="PF09754">
    <property type="entry name" value="PAC2"/>
    <property type="match status" value="1"/>
</dbReference>
<evidence type="ECO:0008006" key="3">
    <source>
        <dbReference type="Google" id="ProtNLM"/>
    </source>
</evidence>
<dbReference type="Proteomes" id="UP000000771">
    <property type="component" value="Chromosome"/>
</dbReference>
<dbReference type="KEGG" id="afo:Afer_1837"/>
<dbReference type="PIRSF" id="PIRSF028754">
    <property type="entry name" value="UCP028754"/>
    <property type="match status" value="1"/>
</dbReference>
<dbReference type="EMBL" id="CP001631">
    <property type="protein sequence ID" value="ACU54751.1"/>
    <property type="molecule type" value="Genomic_DNA"/>
</dbReference>
<proteinExistence type="predicted"/>
<accession>C7M1A3</accession>
<protein>
    <recommendedName>
        <fullName evidence="3">PAC2 family protein</fullName>
    </recommendedName>
</protein>
<evidence type="ECO:0000313" key="1">
    <source>
        <dbReference type="EMBL" id="ACU54751.1"/>
    </source>
</evidence>
<gene>
    <name evidence="1" type="ordered locus">Afer_1837</name>
</gene>
<dbReference type="HOGENOM" id="CLU_055821_1_0_11"/>
<dbReference type="InterPro" id="IPR008492">
    <property type="entry name" value="Rv2714-like"/>
</dbReference>
<organism evidence="1 2">
    <name type="scientific">Acidimicrobium ferrooxidans (strain DSM 10331 / JCM 15462 / NBRC 103882 / ICP)</name>
    <dbReference type="NCBI Taxonomy" id="525909"/>
    <lineage>
        <taxon>Bacteria</taxon>
        <taxon>Bacillati</taxon>
        <taxon>Actinomycetota</taxon>
        <taxon>Acidimicrobiia</taxon>
        <taxon>Acidimicrobiales</taxon>
        <taxon>Acidimicrobiaceae</taxon>
        <taxon>Acidimicrobium</taxon>
    </lineage>
</organism>
<name>C7M1A3_ACIFD</name>